<dbReference type="AlphaFoldDB" id="A0A485LYB8"/>
<dbReference type="InterPro" id="IPR042193">
    <property type="entry name" value="FHIPEP_3"/>
</dbReference>
<feature type="transmembrane region" description="Helical" evidence="7">
    <location>
        <begin position="114"/>
        <end position="137"/>
    </location>
</feature>
<dbReference type="EMBL" id="CAADRM010000079">
    <property type="protein sequence ID" value="VFU13355.1"/>
    <property type="molecule type" value="Genomic_DNA"/>
</dbReference>
<evidence type="ECO:0000256" key="3">
    <source>
        <dbReference type="ARBA" id="ARBA00022475"/>
    </source>
</evidence>
<keyword evidence="5 7" id="KW-1133">Transmembrane helix</keyword>
<feature type="transmembrane region" description="Helical" evidence="7">
    <location>
        <begin position="248"/>
        <end position="270"/>
    </location>
</feature>
<dbReference type="InterPro" id="IPR006301">
    <property type="entry name" value="FlhA"/>
</dbReference>
<accession>A0A485LYB8</accession>
<evidence type="ECO:0000256" key="6">
    <source>
        <dbReference type="ARBA" id="ARBA00023136"/>
    </source>
</evidence>
<keyword evidence="8" id="KW-0966">Cell projection</keyword>
<evidence type="ECO:0000256" key="4">
    <source>
        <dbReference type="ARBA" id="ARBA00022692"/>
    </source>
</evidence>
<dbReference type="Gene3D" id="3.40.30.60">
    <property type="entry name" value="FHIPEP family, domain 1"/>
    <property type="match status" value="1"/>
</dbReference>
<protein>
    <submittedName>
        <fullName evidence="8">Putative flagellar export pore protein</fullName>
    </submittedName>
</protein>
<dbReference type="GO" id="GO:0009306">
    <property type="term" value="P:protein secretion"/>
    <property type="evidence" value="ECO:0007669"/>
    <property type="project" value="InterPro"/>
</dbReference>
<keyword evidence="8" id="KW-0282">Flagellum</keyword>
<dbReference type="PANTHER" id="PTHR30161:SF1">
    <property type="entry name" value="FLAGELLAR BIOSYNTHESIS PROTEIN FLHA-RELATED"/>
    <property type="match status" value="1"/>
</dbReference>
<keyword evidence="8" id="KW-0969">Cilium</keyword>
<name>A0A485LYB8_9ZZZZ</name>
<keyword evidence="6 7" id="KW-0472">Membrane</keyword>
<feature type="transmembrane region" description="Helical" evidence="7">
    <location>
        <begin position="206"/>
        <end position="228"/>
    </location>
</feature>
<dbReference type="GO" id="GO:0044780">
    <property type="term" value="P:bacterial-type flagellum assembly"/>
    <property type="evidence" value="ECO:0007669"/>
    <property type="project" value="InterPro"/>
</dbReference>
<organism evidence="8">
    <name type="scientific">anaerobic digester metagenome</name>
    <dbReference type="NCBI Taxonomy" id="1263854"/>
    <lineage>
        <taxon>unclassified sequences</taxon>
        <taxon>metagenomes</taxon>
        <taxon>ecological metagenomes</taxon>
    </lineage>
</organism>
<keyword evidence="3" id="KW-1003">Cell membrane</keyword>
<feature type="transmembrane region" description="Helical" evidence="7">
    <location>
        <begin position="74"/>
        <end position="94"/>
    </location>
</feature>
<proteinExistence type="inferred from homology"/>
<dbReference type="Gene3D" id="3.40.50.12790">
    <property type="entry name" value="FHIPEP family, domain 4"/>
    <property type="match status" value="1"/>
</dbReference>
<keyword evidence="4 7" id="KW-0812">Transmembrane</keyword>
<evidence type="ECO:0000256" key="1">
    <source>
        <dbReference type="ARBA" id="ARBA00004651"/>
    </source>
</evidence>
<comment type="subcellular location">
    <subcellularLocation>
        <location evidence="1">Cell membrane</location>
        <topology evidence="1">Multi-pass membrane protein</topology>
    </subcellularLocation>
</comment>
<evidence type="ECO:0000313" key="8">
    <source>
        <dbReference type="EMBL" id="VFU13355.1"/>
    </source>
</evidence>
<dbReference type="InterPro" id="IPR042196">
    <property type="entry name" value="FHIPEP_4"/>
</dbReference>
<gene>
    <name evidence="8" type="primary">flhA</name>
    <name evidence="8" type="ORF">SCFA_180043</name>
</gene>
<evidence type="ECO:0000256" key="5">
    <source>
        <dbReference type="ARBA" id="ARBA00022989"/>
    </source>
</evidence>
<reference evidence="8" key="1">
    <citation type="submission" date="2019-03" db="EMBL/GenBank/DDBJ databases">
        <authorList>
            <person name="Hao L."/>
        </authorList>
    </citation>
    <scope>NUCLEOTIDE SEQUENCE</scope>
</reference>
<feature type="transmembrane region" description="Helical" evidence="7">
    <location>
        <begin position="43"/>
        <end position="62"/>
    </location>
</feature>
<dbReference type="InterPro" id="IPR042194">
    <property type="entry name" value="FHIPEP_1"/>
</dbReference>
<feature type="transmembrane region" description="Helical" evidence="7">
    <location>
        <begin position="282"/>
        <end position="302"/>
    </location>
</feature>
<sequence>MAQGRELPLTLDRKMASDLVMAIGVLVVMVIVLVPLPTFLLDILLTFSITIGVITLMVSMYTTNPLNFSVFPSLLLVVTLYRLALNIASTRLILLHGSEGELAAGRVINTFGQFVVGGSYVVGFVVFGIFVIINFVVITKGATRIGEVTARFTLDAMPGKQMAIDADLNAGIITEQEARERRDLIRREAEFYGAMDGATKFVRGDAIAGIIITFINIIGGIIIGVLQHKMPFGEALTTYTTLTIGDGLVSQIPALIISSAAGILVTQSAADKSIGRQLSEQLSFQPLALFSAAAIIFCFGLVPGMPHIAFLAIALLMGAVGWLSLRYKKEEEVQEEAPRGEEVSPESLLPMDILEFEIGYGLIPLVDSAQGGSLLTRIKGMRRTIAGDLGVIVPPIHVRDNLDLKPNEYKLMLKGSEIACSEAMADRLMLLNPENVQIDIPGIPVKEPAFGLPALWIKKSDSERAQLAGLTVVDASTVIATHLTEAIKNNAHELLGRQELQSILDTVSRSHPKVVEDLIPSTLPAGVVLRVFKNLLKEKVPVKNVLTILETLADYGAMTKDPDILTEYVRQALMRVISKPYIQDSTIRVLALDPAIDGVISHSVQHTEHGSYLALEPEKSQKILMTLNREVQNVGKQGLVPILLTSPVSRPYLKRLTERYLPDLVVLSHNEIPPDITIKNLGMVRVDAN</sequence>
<dbReference type="NCBIfam" id="TIGR01398">
    <property type="entry name" value="FlhA"/>
    <property type="match status" value="1"/>
</dbReference>
<evidence type="ECO:0000256" key="7">
    <source>
        <dbReference type="SAM" id="Phobius"/>
    </source>
</evidence>
<dbReference type="PRINTS" id="PR00949">
    <property type="entry name" value="TYPE3IMAPROT"/>
</dbReference>
<dbReference type="Pfam" id="PF00771">
    <property type="entry name" value="FHIPEP"/>
    <property type="match status" value="1"/>
</dbReference>
<evidence type="ECO:0000256" key="2">
    <source>
        <dbReference type="ARBA" id="ARBA00008835"/>
    </source>
</evidence>
<comment type="similarity">
    <text evidence="2">Belongs to the FHIPEP (flagella/HR/invasion proteins export pore) family.</text>
</comment>
<dbReference type="InterPro" id="IPR001712">
    <property type="entry name" value="T3SS_FHIPEP"/>
</dbReference>
<dbReference type="Gene3D" id="1.10.8.540">
    <property type="entry name" value="FHIPEP family, domain 3"/>
    <property type="match status" value="1"/>
</dbReference>
<dbReference type="GO" id="GO:0005886">
    <property type="term" value="C:plasma membrane"/>
    <property type="evidence" value="ECO:0007669"/>
    <property type="project" value="UniProtKB-SubCell"/>
</dbReference>
<dbReference type="PANTHER" id="PTHR30161">
    <property type="entry name" value="FLAGELLAR EXPORT PROTEIN, MEMBRANE FLHA SUBUNIT-RELATED"/>
    <property type="match status" value="1"/>
</dbReference>
<feature type="transmembrane region" description="Helical" evidence="7">
    <location>
        <begin position="20"/>
        <end position="37"/>
    </location>
</feature>
<dbReference type="PIRSF" id="PIRSF005419">
    <property type="entry name" value="FlhA"/>
    <property type="match status" value="1"/>
</dbReference>